<keyword evidence="8 12" id="KW-0406">Ion transport</keyword>
<comment type="subcellular location">
    <subcellularLocation>
        <location evidence="1">Membrane</location>
        <topology evidence="1">Multi-pass membrane protein</topology>
    </subcellularLocation>
</comment>
<evidence type="ECO:0000256" key="4">
    <source>
        <dbReference type="ARBA" id="ARBA00022461"/>
    </source>
</evidence>
<keyword evidence="11 12" id="KW-0407">Ion channel</keyword>
<evidence type="ECO:0000256" key="2">
    <source>
        <dbReference type="ARBA" id="ARBA00007193"/>
    </source>
</evidence>
<evidence type="ECO:0000256" key="6">
    <source>
        <dbReference type="ARBA" id="ARBA00022989"/>
    </source>
</evidence>
<proteinExistence type="inferred from homology"/>
<dbReference type="AlphaFoldDB" id="A0A4Y2MMV7"/>
<name>A0A4Y2MMV7_ARAVE</name>
<comment type="similarity">
    <text evidence="2 12">Belongs to the amiloride-sensitive sodium channel (TC 1.A.6) family.</text>
</comment>
<protein>
    <submittedName>
        <fullName evidence="14">Acid-sensing ion channel 1B</fullName>
    </submittedName>
</protein>
<keyword evidence="5 12" id="KW-0812">Transmembrane</keyword>
<keyword evidence="15" id="KW-1185">Reference proteome</keyword>
<evidence type="ECO:0000313" key="14">
    <source>
        <dbReference type="EMBL" id="GBN27147.1"/>
    </source>
</evidence>
<evidence type="ECO:0000256" key="3">
    <source>
        <dbReference type="ARBA" id="ARBA00022448"/>
    </source>
</evidence>
<dbReference type="Proteomes" id="UP000499080">
    <property type="component" value="Unassembled WGS sequence"/>
</dbReference>
<evidence type="ECO:0000256" key="13">
    <source>
        <dbReference type="SAM" id="Phobius"/>
    </source>
</evidence>
<keyword evidence="3 12" id="KW-0813">Transport</keyword>
<keyword evidence="7" id="KW-0915">Sodium</keyword>
<accession>A0A4Y2MMV7</accession>
<dbReference type="PANTHER" id="PTHR11690">
    <property type="entry name" value="AMILORIDE-SENSITIVE SODIUM CHANNEL-RELATED"/>
    <property type="match status" value="1"/>
</dbReference>
<evidence type="ECO:0000256" key="7">
    <source>
        <dbReference type="ARBA" id="ARBA00023053"/>
    </source>
</evidence>
<evidence type="ECO:0000256" key="5">
    <source>
        <dbReference type="ARBA" id="ARBA00022692"/>
    </source>
</evidence>
<dbReference type="PRINTS" id="PR01078">
    <property type="entry name" value="AMINACHANNEL"/>
</dbReference>
<keyword evidence="6 13" id="KW-1133">Transmembrane helix</keyword>
<dbReference type="OrthoDB" id="6418922at2759"/>
<evidence type="ECO:0000256" key="12">
    <source>
        <dbReference type="RuleBase" id="RU000679"/>
    </source>
</evidence>
<keyword evidence="9 13" id="KW-0472">Membrane</keyword>
<reference evidence="14 15" key="1">
    <citation type="journal article" date="2019" name="Sci. Rep.">
        <title>Orb-weaving spider Araneus ventricosus genome elucidates the spidroin gene catalogue.</title>
        <authorList>
            <person name="Kono N."/>
            <person name="Nakamura H."/>
            <person name="Ohtoshi R."/>
            <person name="Moran D.A.P."/>
            <person name="Shinohara A."/>
            <person name="Yoshida Y."/>
            <person name="Fujiwara M."/>
            <person name="Mori M."/>
            <person name="Tomita M."/>
            <person name="Arakawa K."/>
        </authorList>
    </citation>
    <scope>NUCLEOTIDE SEQUENCE [LARGE SCALE GENOMIC DNA]</scope>
</reference>
<dbReference type="GO" id="GO:0015280">
    <property type="term" value="F:ligand-gated sodium channel activity"/>
    <property type="evidence" value="ECO:0007669"/>
    <property type="project" value="TreeGrafter"/>
</dbReference>
<evidence type="ECO:0000256" key="10">
    <source>
        <dbReference type="ARBA" id="ARBA00023201"/>
    </source>
</evidence>
<dbReference type="Gene3D" id="1.10.287.770">
    <property type="entry name" value="YojJ-like"/>
    <property type="match status" value="1"/>
</dbReference>
<dbReference type="InterPro" id="IPR001873">
    <property type="entry name" value="ENaC"/>
</dbReference>
<feature type="transmembrane region" description="Helical" evidence="13">
    <location>
        <begin position="21"/>
        <end position="38"/>
    </location>
</feature>
<keyword evidence="4 12" id="KW-0894">Sodium channel</keyword>
<evidence type="ECO:0000256" key="9">
    <source>
        <dbReference type="ARBA" id="ARBA00023136"/>
    </source>
</evidence>
<dbReference type="Pfam" id="PF00858">
    <property type="entry name" value="ASC"/>
    <property type="match status" value="1"/>
</dbReference>
<dbReference type="EMBL" id="BGPR01007479">
    <property type="protein sequence ID" value="GBN27147.1"/>
    <property type="molecule type" value="Genomic_DNA"/>
</dbReference>
<keyword evidence="10 12" id="KW-0739">Sodium transport</keyword>
<sequence length="444" mass="51306">MDSPIYSVSRVLQGHPRFVKIFWLLVFLICMYGSLFKIQKLLSLYQQYSVVTSFHIDQERKLEFPAVSICNMNRIKEDECLEQFFPVSPLVFSSALSFRHCAEDQDNWSSGNERNKKALELLEKYYKMDERDRNQKDNSPFDFMVSCSFNGKNCSQNNLSHFVDFRYGSCITFNKNKGAGTLQTSKYGIDSGLDLTLNLDSRCYLLTSETVGAKIIIHDPDEDPNPEDEGFTTSPGYEVLISLKQNVIHRLESPYKDRCIHYKQNKKDFARSRNLCIRSCIQRYNFANCNCIDPTLTIKANLKSCSLTNETEICCLNDVLNDLILTKIICDCPLPCTSISYKREISKSVLSSKAFSRHPLAKQWPIVEKNKILFLNVFYSSFEKYTYRQHSKYEITELLSYIGNEFGLWLGLSFVALFDVIEKVAICVKIAYVNLFFRAVKETQ</sequence>
<gene>
    <name evidence="14" type="primary">asic1b</name>
    <name evidence="14" type="ORF">AVEN_156639_1</name>
</gene>
<dbReference type="Gene3D" id="2.60.470.10">
    <property type="entry name" value="Acid-sensing ion channels like domains"/>
    <property type="match status" value="1"/>
</dbReference>
<dbReference type="PANTHER" id="PTHR11690:SF248">
    <property type="entry name" value="PICKPOCKET 17, ISOFORM A"/>
    <property type="match status" value="1"/>
</dbReference>
<comment type="caution">
    <text evidence="14">The sequence shown here is derived from an EMBL/GenBank/DDBJ whole genome shotgun (WGS) entry which is preliminary data.</text>
</comment>
<organism evidence="14 15">
    <name type="scientific">Araneus ventricosus</name>
    <name type="common">Orbweaver spider</name>
    <name type="synonym">Epeira ventricosa</name>
    <dbReference type="NCBI Taxonomy" id="182803"/>
    <lineage>
        <taxon>Eukaryota</taxon>
        <taxon>Metazoa</taxon>
        <taxon>Ecdysozoa</taxon>
        <taxon>Arthropoda</taxon>
        <taxon>Chelicerata</taxon>
        <taxon>Arachnida</taxon>
        <taxon>Araneae</taxon>
        <taxon>Araneomorphae</taxon>
        <taxon>Entelegynae</taxon>
        <taxon>Araneoidea</taxon>
        <taxon>Araneidae</taxon>
        <taxon>Araneus</taxon>
    </lineage>
</organism>
<evidence type="ECO:0000313" key="15">
    <source>
        <dbReference type="Proteomes" id="UP000499080"/>
    </source>
</evidence>
<evidence type="ECO:0000256" key="8">
    <source>
        <dbReference type="ARBA" id="ARBA00023065"/>
    </source>
</evidence>
<dbReference type="GO" id="GO:0005886">
    <property type="term" value="C:plasma membrane"/>
    <property type="evidence" value="ECO:0007669"/>
    <property type="project" value="TreeGrafter"/>
</dbReference>
<evidence type="ECO:0000256" key="11">
    <source>
        <dbReference type="ARBA" id="ARBA00023303"/>
    </source>
</evidence>
<evidence type="ECO:0000256" key="1">
    <source>
        <dbReference type="ARBA" id="ARBA00004141"/>
    </source>
</evidence>